<name>A0ABQ8JID8_DERPT</name>
<dbReference type="InterPro" id="IPR026849">
    <property type="entry name" value="ATG2"/>
</dbReference>
<reference evidence="13 14" key="2">
    <citation type="journal article" date="2022" name="Mol. Biol. Evol.">
        <title>Comparative Genomics Reveals Insights into the Divergent Evolution of Astigmatic Mites and Household Pest Adaptations.</title>
        <authorList>
            <person name="Xiong Q."/>
            <person name="Wan A.T."/>
            <person name="Liu X."/>
            <person name="Fung C.S."/>
            <person name="Xiao X."/>
            <person name="Malainual N."/>
            <person name="Hou J."/>
            <person name="Wang L."/>
            <person name="Wang M."/>
            <person name="Yang K.Y."/>
            <person name="Cui Y."/>
            <person name="Leung E.L."/>
            <person name="Nong W."/>
            <person name="Shin S.K."/>
            <person name="Au S.W."/>
            <person name="Jeong K.Y."/>
            <person name="Chew F.T."/>
            <person name="Hui J.H."/>
            <person name="Leung T.F."/>
            <person name="Tungtrongchitr A."/>
            <person name="Zhong N."/>
            <person name="Liu Z."/>
            <person name="Tsui S.K."/>
        </authorList>
    </citation>
    <scope>NUCLEOTIDE SEQUENCE [LARGE SCALE GENOMIC DNA]</scope>
    <source>
        <strain evidence="13">Derp</strain>
    </source>
</reference>
<feature type="region of interest" description="Disordered" evidence="12">
    <location>
        <begin position="1246"/>
        <end position="1287"/>
    </location>
</feature>
<reference evidence="13 14" key="1">
    <citation type="journal article" date="2018" name="J. Allergy Clin. Immunol.">
        <title>High-quality assembly of Dermatophagoides pteronyssinus genome and transcriptome reveals a wide range of novel allergens.</title>
        <authorList>
            <person name="Liu X.Y."/>
            <person name="Yang K.Y."/>
            <person name="Wang M.Q."/>
            <person name="Kwok J.S."/>
            <person name="Zeng X."/>
            <person name="Yang Z."/>
            <person name="Xiao X.J."/>
            <person name="Lau C.P."/>
            <person name="Li Y."/>
            <person name="Huang Z.M."/>
            <person name="Ba J.G."/>
            <person name="Yim A.K."/>
            <person name="Ouyang C.Y."/>
            <person name="Ngai S.M."/>
            <person name="Chan T.F."/>
            <person name="Leung E.L."/>
            <person name="Liu L."/>
            <person name="Liu Z.G."/>
            <person name="Tsui S.K."/>
        </authorList>
    </citation>
    <scope>NUCLEOTIDE SEQUENCE [LARGE SCALE GENOMIC DNA]</scope>
    <source>
        <strain evidence="13">Derp</strain>
    </source>
</reference>
<keyword evidence="6" id="KW-0256">Endoplasmic reticulum</keyword>
<feature type="compositionally biased region" description="Polar residues" evidence="12">
    <location>
        <begin position="1246"/>
        <end position="1261"/>
    </location>
</feature>
<evidence type="ECO:0000256" key="9">
    <source>
        <dbReference type="ARBA" id="ARBA00023136"/>
    </source>
</evidence>
<feature type="region of interest" description="Disordered" evidence="12">
    <location>
        <begin position="1423"/>
        <end position="1451"/>
    </location>
</feature>
<evidence type="ECO:0000256" key="2">
    <source>
        <dbReference type="ARBA" id="ARBA00004623"/>
    </source>
</evidence>
<evidence type="ECO:0000256" key="11">
    <source>
        <dbReference type="ARBA" id="ARBA00024615"/>
    </source>
</evidence>
<keyword evidence="5" id="KW-0813">Transport</keyword>
<evidence type="ECO:0000256" key="6">
    <source>
        <dbReference type="ARBA" id="ARBA00022824"/>
    </source>
</evidence>
<feature type="compositionally biased region" description="Acidic residues" evidence="12">
    <location>
        <begin position="1423"/>
        <end position="1435"/>
    </location>
</feature>
<feature type="region of interest" description="Disordered" evidence="12">
    <location>
        <begin position="895"/>
        <end position="927"/>
    </location>
</feature>
<dbReference type="PANTHER" id="PTHR13190:SF1">
    <property type="entry name" value="AUTOPHAGY-RELATED 2, ISOFORM A"/>
    <property type="match status" value="1"/>
</dbReference>
<evidence type="ECO:0000256" key="1">
    <source>
        <dbReference type="ARBA" id="ARBA00004406"/>
    </source>
</evidence>
<proteinExistence type="inferred from homology"/>
<feature type="region of interest" description="Disordered" evidence="12">
    <location>
        <begin position="1642"/>
        <end position="1663"/>
    </location>
</feature>
<organism evidence="13 14">
    <name type="scientific">Dermatophagoides pteronyssinus</name>
    <name type="common">European house dust mite</name>
    <dbReference type="NCBI Taxonomy" id="6956"/>
    <lineage>
        <taxon>Eukaryota</taxon>
        <taxon>Metazoa</taxon>
        <taxon>Ecdysozoa</taxon>
        <taxon>Arthropoda</taxon>
        <taxon>Chelicerata</taxon>
        <taxon>Arachnida</taxon>
        <taxon>Acari</taxon>
        <taxon>Acariformes</taxon>
        <taxon>Sarcoptiformes</taxon>
        <taxon>Astigmata</taxon>
        <taxon>Psoroptidia</taxon>
        <taxon>Analgoidea</taxon>
        <taxon>Pyroglyphidae</taxon>
        <taxon>Dermatophagoidinae</taxon>
        <taxon>Dermatophagoides</taxon>
    </lineage>
</organism>
<feature type="compositionally biased region" description="Basic and acidic residues" evidence="12">
    <location>
        <begin position="394"/>
        <end position="404"/>
    </location>
</feature>
<dbReference type="Pfam" id="PF13329">
    <property type="entry name" value="ATG2_CAD"/>
    <property type="match status" value="2"/>
</dbReference>
<dbReference type="PANTHER" id="PTHR13190">
    <property type="entry name" value="AUTOPHAGY-RELATED 2, ISOFORM A"/>
    <property type="match status" value="1"/>
</dbReference>
<comment type="similarity">
    <text evidence="3">Belongs to the ATG2 family.</text>
</comment>
<evidence type="ECO:0000313" key="14">
    <source>
        <dbReference type="Proteomes" id="UP000887458"/>
    </source>
</evidence>
<feature type="compositionally biased region" description="Polar residues" evidence="12">
    <location>
        <begin position="361"/>
        <end position="377"/>
    </location>
</feature>
<evidence type="ECO:0000313" key="13">
    <source>
        <dbReference type="EMBL" id="KAH9422339.1"/>
    </source>
</evidence>
<keyword evidence="8" id="KW-0445">Lipid transport</keyword>
<feature type="region of interest" description="Disordered" evidence="12">
    <location>
        <begin position="311"/>
        <end position="332"/>
    </location>
</feature>
<feature type="region of interest" description="Disordered" evidence="12">
    <location>
        <begin position="350"/>
        <end position="419"/>
    </location>
</feature>
<gene>
    <name evidence="13" type="primary">ATG2B_1</name>
    <name evidence="13" type="ORF">DERP_003014</name>
</gene>
<accession>A0ABQ8JID8</accession>
<feature type="compositionally biased region" description="Basic residues" evidence="12">
    <location>
        <begin position="350"/>
        <end position="359"/>
    </location>
</feature>
<sequence length="2002" mass="228369">MALFNIPWLTESLKKCTIKYLIERYLGHFLSEELDLSQLDIELFNGTASIESIPLNVQTINQELSTLLSLKFLEGFVEKIEFMVPWSSLWIDSCTIRLDGIRLNFCKLKQQQPQQSSTNQTTTTTSILSRSMMVSSMEMAEEILEKQESEKYEGLEKFAQLISSIIRRVKLSAKNTRIKFQFPSGNGDGDGDEIEFRIGHLRCEEEEISLDSGKDGQQSSAAKDKESSSDKTSSNLLLSDIVTKRLTLEGIEIYINDNLITKLFGKHSLKLRFNQNRIDMDVYLGSYLFAILNSNHIRILKLFFQMMNDDGQQQQQQQTEEESSTNKKPQERLMTAQDYRRIQELMHKENHPHHHHHLPSMKQQSINGGGRTWTTIDSNDDQFKSFDHHHHHSKDNDGSKKDGGSKSMNDAGGSDPNQNTLVTCNIKIPGIMLCLISNDDNDDNMPEFNEIPIIDNLQTFIGINSFLNDILHEYNHIRLLASNICLELRNQDYLQFSCINISSYEYHHNVDNDGDGDGILNNLFWINDNNVVGGGGGDGQNSDSTIIPSIRLKKNKNLITIMLAPTFLRLDPTIIERHQKLFELFLPTLTDVNPTPPPPVQCPTKLTNINHDNLDDEDSIIINIECENLEMELFFPIPDLRPERNDYSCLHNEILLIVIKQLSTRIENDFGELLCNEISMDLRIDNDNDDNNDNENDGQYKLFHSKCDERNIKLHYSTSIPIEQTIDINQTFENNDDNNGNNVVGGGNSLINQLNSMNESINFLQSSAINHNNQSNEPFQIKRNMFGDNTNGTNNNNNGGHERIITPGDRDHCRHYLAYNRELTRFYIYIHLPYGEIYLDNKRLFELIYNRFVNDLILWRPFFRQRKLSSSSSSMVMKSKNNSQPPKLLLPMLNETLTDDDDDDDDDWKPQTKSQPPPPPQNSSIFYSCKNVHNMDSSSTSSSSIFDSTLSNNSYHSIMMDKIMDDDDDDDQIKKKSLMNEFVIELELDNLMIKFQTKSSSPISTLMVKNEIFMQNFLLGIVGGPASDLSKTVITLCSENLRLNSNDRSILINNSYLDLNSELNLAVEIRRENELLKKIKLTVQLKNAILLGLDLPVFENLWEFINVHDDDIIGYVCPRVIIELHLDLMKSGIVFDCLKDRQTLIHFEDIYLTSMVIENTEQTILRFFIEEALLCFKRQQHSMDYLKNFIPIIDSGIIDINLKISKDGQIEWKGSNNEINLKVCYDSLAALCQFLQTFSAQSFSGQNSQNDGHLSQNSTIVKDSKQDKQNDKTPPTTTTINQKDSKNSLNSNELLADALSELSVNDNNGDDGDGDDNDEFTIRSSLRKEKNCFCSDNLSSNNNNKMDESNFLILGENDLGSGIHTSKEPRIRMLIDEPIKIIENHFKITQISGIPDMTATTIARYLLDRMSLNVYLYAGKDFDDDQPNDNNDDDSTTITTGNNKRSNSSTSDIISQVNYSLKNENLMNKSTQQQRVRFKQQNNSILWENIDLISTTSGSIKSGSKSSRITNPVDTHFSFKSTGGFKQYYLINMIKNELISWLFRFMVQELEIIDKVSVSKINKMLYEYYSESMPRRQYSNMFSIRMTCFRNFQDKFEEADLTISLKPLRINVDQDTLLFLMDFFTKFNDILMAKLTNTGDVGGGGGSKQLSDDNNDLDDDNNSNASATTIKKFENKLTINIDNDDNDDDNDDDISIKNPPTLFTIDQSPSLDSNRTIQITQHQDSMNDRSNSSLFIKSFTFLPDVPIRLDYHGKHIDLKQGALPGIALGLAQLNQSELYLKKLSNKHGLLGLDKVIQYAIEEWGRDIKRNQLPSILGGVGPMHSFIQLFQGIRDLFWIPIDQYRRDQRIVRGIQRGAYAFSVSTAMATLELANRLVVLIQNTAQFAHNVVTPPTPGNGHYNRHQLIPASSQPRDLREGFTVAYTVIREGFHDTFRGMTNTNLVADDTVTVIGEVVRQIPSTVVRPIIHLSQATSSVLVGFRNQLTPEARKDDQEKWKNANDW</sequence>
<evidence type="ECO:0000256" key="3">
    <source>
        <dbReference type="ARBA" id="ARBA00009714"/>
    </source>
</evidence>
<feature type="compositionally biased region" description="Acidic residues" evidence="12">
    <location>
        <begin position="897"/>
        <end position="907"/>
    </location>
</feature>
<comment type="catalytic activity">
    <reaction evidence="11">
        <text>a 1,2-diacyl-sn-glycero-3-phosphoethanolamine(in) = a 1,2-diacyl-sn-glycero-3-phosphoethanolamine(out)</text>
        <dbReference type="Rhea" id="RHEA:38895"/>
        <dbReference type="ChEBI" id="CHEBI:64612"/>
    </reaction>
</comment>
<evidence type="ECO:0000256" key="7">
    <source>
        <dbReference type="ARBA" id="ARBA00023006"/>
    </source>
</evidence>
<keyword evidence="7" id="KW-0072">Autophagy</keyword>
<evidence type="ECO:0000256" key="12">
    <source>
        <dbReference type="SAM" id="MobiDB-lite"/>
    </source>
</evidence>
<dbReference type="Proteomes" id="UP000887458">
    <property type="component" value="Unassembled WGS sequence"/>
</dbReference>
<evidence type="ECO:0000256" key="5">
    <source>
        <dbReference type="ARBA" id="ARBA00022448"/>
    </source>
</evidence>
<feature type="compositionally biased region" description="Polar residues" evidence="12">
    <location>
        <begin position="1272"/>
        <end position="1287"/>
    </location>
</feature>
<comment type="catalytic activity">
    <reaction evidence="10">
        <text>a 1,2-diacyl-sn-glycero-3-phospho-L-serine(in) = a 1,2-diacyl-sn-glycero-3-phospho-L-serine(out)</text>
        <dbReference type="Rhea" id="RHEA:38663"/>
        <dbReference type="ChEBI" id="CHEBI:57262"/>
    </reaction>
</comment>
<evidence type="ECO:0000256" key="4">
    <source>
        <dbReference type="ARBA" id="ARBA00018070"/>
    </source>
</evidence>
<dbReference type="EMBL" id="NJHN03000036">
    <property type="protein sequence ID" value="KAH9422339.1"/>
    <property type="molecule type" value="Genomic_DNA"/>
</dbReference>
<comment type="caution">
    <text evidence="13">The sequence shown here is derived from an EMBL/GenBank/DDBJ whole genome shotgun (WGS) entry which is preliminary data.</text>
</comment>
<feature type="compositionally biased region" description="Basic and acidic residues" evidence="12">
    <location>
        <begin position="1262"/>
        <end position="1271"/>
    </location>
</feature>
<evidence type="ECO:0000256" key="8">
    <source>
        <dbReference type="ARBA" id="ARBA00023055"/>
    </source>
</evidence>
<protein>
    <recommendedName>
        <fullName evidence="4">Autophagy-related protein 2</fullName>
    </recommendedName>
</protein>
<comment type="subcellular location">
    <subcellularLocation>
        <location evidence="1">Endoplasmic reticulum membrane</location>
        <topology evidence="1">Peripheral membrane protein</topology>
    </subcellularLocation>
    <subcellularLocation>
        <location evidence="2">Preautophagosomal structure membrane</location>
        <topology evidence="2">Peripheral membrane protein</topology>
    </subcellularLocation>
</comment>
<keyword evidence="14" id="KW-1185">Reference proteome</keyword>
<evidence type="ECO:0000256" key="10">
    <source>
        <dbReference type="ARBA" id="ARBA00024479"/>
    </source>
</evidence>
<keyword evidence="9" id="KW-0472">Membrane</keyword>
<feature type="region of interest" description="Disordered" evidence="12">
    <location>
        <begin position="207"/>
        <end position="232"/>
    </location>
</feature>